<evidence type="ECO:0000313" key="2">
    <source>
        <dbReference type="EMBL" id="GAG34065.1"/>
    </source>
</evidence>
<keyword evidence="1" id="KW-1133">Transmembrane helix</keyword>
<protein>
    <submittedName>
        <fullName evidence="2">Uncharacterized protein</fullName>
    </submittedName>
</protein>
<keyword evidence="1" id="KW-0472">Membrane</keyword>
<gene>
    <name evidence="2" type="ORF">S01H1_61435</name>
</gene>
<feature type="non-terminal residue" evidence="2">
    <location>
        <position position="1"/>
    </location>
</feature>
<comment type="caution">
    <text evidence="2">The sequence shown here is derived from an EMBL/GenBank/DDBJ whole genome shotgun (WGS) entry which is preliminary data.</text>
</comment>
<accession>X0WTV7</accession>
<keyword evidence="1" id="KW-0812">Transmembrane</keyword>
<feature type="transmembrane region" description="Helical" evidence="1">
    <location>
        <begin position="16"/>
        <end position="33"/>
    </location>
</feature>
<sequence length="86" mass="9897">SERSKNKMIEIITTKSWILNMIIVILFCFYILHTTKYDTTKDAIAIKNSLKKGILALIIALLSELGLTIAPFWLVFVVSYYLEGWI</sequence>
<dbReference type="AlphaFoldDB" id="X0WTV7"/>
<name>X0WTV7_9ZZZZ</name>
<dbReference type="EMBL" id="BARS01040283">
    <property type="protein sequence ID" value="GAG34065.1"/>
    <property type="molecule type" value="Genomic_DNA"/>
</dbReference>
<reference evidence="2" key="1">
    <citation type="journal article" date="2014" name="Front. Microbiol.">
        <title>High frequency of phylogenetically diverse reductive dehalogenase-homologous genes in deep subseafloor sedimentary metagenomes.</title>
        <authorList>
            <person name="Kawai M."/>
            <person name="Futagami T."/>
            <person name="Toyoda A."/>
            <person name="Takaki Y."/>
            <person name="Nishi S."/>
            <person name="Hori S."/>
            <person name="Arai W."/>
            <person name="Tsubouchi T."/>
            <person name="Morono Y."/>
            <person name="Uchiyama I."/>
            <person name="Ito T."/>
            <person name="Fujiyama A."/>
            <person name="Inagaki F."/>
            <person name="Takami H."/>
        </authorList>
    </citation>
    <scope>NUCLEOTIDE SEQUENCE</scope>
    <source>
        <strain evidence="2">Expedition CK06-06</strain>
    </source>
</reference>
<feature type="transmembrane region" description="Helical" evidence="1">
    <location>
        <begin position="54"/>
        <end position="82"/>
    </location>
</feature>
<evidence type="ECO:0000256" key="1">
    <source>
        <dbReference type="SAM" id="Phobius"/>
    </source>
</evidence>
<proteinExistence type="predicted"/>
<organism evidence="2">
    <name type="scientific">marine sediment metagenome</name>
    <dbReference type="NCBI Taxonomy" id="412755"/>
    <lineage>
        <taxon>unclassified sequences</taxon>
        <taxon>metagenomes</taxon>
        <taxon>ecological metagenomes</taxon>
    </lineage>
</organism>